<sequence length="252" mass="29145">MEAYNLFIGLFTLIILEVVLSVDNLILVSIIIKKLPNEQREKASKIGISLAFIAKILLLCLINWISKFKKKILNIFNLSFSIKDLILFIGGIFLIIKTSIEIYEFINKKKNDNNKKKFNKLFFLKAVFQIVAIDSLFSIDAIIAAIGIMNNIWLISLSIFIVMFLIFFISRNLIKFLENNPTITVLFLSFLLLTGFFIMLDGLNIYVSKTYLYSAVGFASLVEFFNFIMRQNIIKEKKIKKIKKKNIINKKK</sequence>
<dbReference type="AlphaFoldDB" id="A0A3Q9CKY3"/>
<feature type="transmembrane region" description="Helical" evidence="6">
    <location>
        <begin position="211"/>
        <end position="229"/>
    </location>
</feature>
<accession>A0A3Q9CKY3</accession>
<feature type="transmembrane region" description="Helical" evidence="6">
    <location>
        <begin position="152"/>
        <end position="170"/>
    </location>
</feature>
<keyword evidence="8" id="KW-1185">Reference proteome</keyword>
<feature type="transmembrane region" description="Helical" evidence="6">
    <location>
        <begin position="6"/>
        <end position="32"/>
    </location>
</feature>
<dbReference type="PANTHER" id="PTHR30238">
    <property type="entry name" value="MEMBRANE BOUND PREDICTED REDOX MODULATOR"/>
    <property type="match status" value="1"/>
</dbReference>
<reference evidence="7 8" key="1">
    <citation type="journal article" date="2018" name="Genome Biol. Evol.">
        <title>Partnering With a Pest: Genomes of Hemlock Woolly Adelgid Symbionts Reveal Atypical Nutritional Provisioning Patterns in Dual-Obligate Bacteria.</title>
        <authorList>
            <person name="Weglarz K.M."/>
            <person name="Havill N.P."/>
            <person name="Burke G.R."/>
            <person name="von Dohlen C.D."/>
        </authorList>
    </citation>
    <scope>NUCLEOTIDE SEQUENCE [LARGE SCALE GENOMIC DNA]</scope>
    <source>
        <strain evidence="7">ENA</strain>
    </source>
</reference>
<feature type="transmembrane region" description="Helical" evidence="6">
    <location>
        <begin position="126"/>
        <end position="146"/>
    </location>
</feature>
<dbReference type="GO" id="GO:0016020">
    <property type="term" value="C:membrane"/>
    <property type="evidence" value="ECO:0007669"/>
    <property type="project" value="UniProtKB-SubCell"/>
</dbReference>
<evidence type="ECO:0000256" key="2">
    <source>
        <dbReference type="ARBA" id="ARBA00007511"/>
    </source>
</evidence>
<feature type="transmembrane region" description="Helical" evidence="6">
    <location>
        <begin position="85"/>
        <end position="106"/>
    </location>
</feature>
<dbReference type="Pfam" id="PF03741">
    <property type="entry name" value="TerC"/>
    <property type="match status" value="1"/>
</dbReference>
<dbReference type="InterPro" id="IPR005496">
    <property type="entry name" value="Integral_membrane_TerC"/>
</dbReference>
<feature type="transmembrane region" description="Helical" evidence="6">
    <location>
        <begin position="182"/>
        <end position="199"/>
    </location>
</feature>
<dbReference type="Proteomes" id="UP000274458">
    <property type="component" value="Chromosome"/>
</dbReference>
<comment type="similarity">
    <text evidence="2">Belongs to the TerC family.</text>
</comment>
<name>A0A3Q9CKY3_9ENTR</name>
<evidence type="ECO:0000256" key="5">
    <source>
        <dbReference type="ARBA" id="ARBA00023136"/>
    </source>
</evidence>
<evidence type="ECO:0000256" key="6">
    <source>
        <dbReference type="SAM" id="Phobius"/>
    </source>
</evidence>
<evidence type="ECO:0000256" key="4">
    <source>
        <dbReference type="ARBA" id="ARBA00022989"/>
    </source>
</evidence>
<dbReference type="PANTHER" id="PTHR30238:SF4">
    <property type="entry name" value="SLL1022 PROTEIN"/>
    <property type="match status" value="1"/>
</dbReference>
<keyword evidence="3 6" id="KW-0812">Transmembrane</keyword>
<evidence type="ECO:0000313" key="7">
    <source>
        <dbReference type="EMBL" id="AZP36392.1"/>
    </source>
</evidence>
<evidence type="ECO:0000256" key="3">
    <source>
        <dbReference type="ARBA" id="ARBA00022692"/>
    </source>
</evidence>
<dbReference type="KEGG" id="aade:C3B56_00309"/>
<evidence type="ECO:0000256" key="1">
    <source>
        <dbReference type="ARBA" id="ARBA00004141"/>
    </source>
</evidence>
<proteinExistence type="inferred from homology"/>
<keyword evidence="5 6" id="KW-0472">Membrane</keyword>
<comment type="subcellular location">
    <subcellularLocation>
        <location evidence="1">Membrane</location>
        <topology evidence="1">Multi-pass membrane protein</topology>
    </subcellularLocation>
</comment>
<organism evidence="7 8">
    <name type="scientific">Candidatus Annandia adelgestsuga</name>
    <dbReference type="NCBI Taxonomy" id="1302411"/>
    <lineage>
        <taxon>Bacteria</taxon>
        <taxon>Pseudomonadati</taxon>
        <taxon>Pseudomonadota</taxon>
        <taxon>Gammaproteobacteria</taxon>
        <taxon>Enterobacterales</taxon>
        <taxon>Enterobacteriaceae</taxon>
        <taxon>Candidatus Annandia</taxon>
    </lineage>
</organism>
<feature type="transmembrane region" description="Helical" evidence="6">
    <location>
        <begin position="44"/>
        <end position="65"/>
    </location>
</feature>
<protein>
    <submittedName>
        <fullName evidence="7">Integral membrane protein TerC family protein</fullName>
    </submittedName>
</protein>
<evidence type="ECO:0000313" key="8">
    <source>
        <dbReference type="Proteomes" id="UP000274458"/>
    </source>
</evidence>
<gene>
    <name evidence="7" type="ORF">C3B56_00309</name>
</gene>
<dbReference type="EMBL" id="CP026513">
    <property type="protein sequence ID" value="AZP36392.1"/>
    <property type="molecule type" value="Genomic_DNA"/>
</dbReference>
<keyword evidence="4 6" id="KW-1133">Transmembrane helix</keyword>